<dbReference type="EMBL" id="QMPZ01000001">
    <property type="protein sequence ID" value="RLE10858.1"/>
    <property type="molecule type" value="Genomic_DNA"/>
</dbReference>
<dbReference type="InterPro" id="IPR041715">
    <property type="entry name" value="HisRS-like_core"/>
</dbReference>
<dbReference type="GO" id="GO:0005524">
    <property type="term" value="F:ATP binding"/>
    <property type="evidence" value="ECO:0007669"/>
    <property type="project" value="UniProtKB-UniRule"/>
</dbReference>
<dbReference type="SUPFAM" id="SSF55681">
    <property type="entry name" value="Class II aaRS and biotin synthetases"/>
    <property type="match status" value="1"/>
</dbReference>
<dbReference type="InterPro" id="IPR006195">
    <property type="entry name" value="aa-tRNA-synth_II"/>
</dbReference>
<dbReference type="InterPro" id="IPR036621">
    <property type="entry name" value="Anticodon-bd_dom_sf"/>
</dbReference>
<evidence type="ECO:0000256" key="4">
    <source>
        <dbReference type="ARBA" id="ARBA00047639"/>
    </source>
</evidence>
<evidence type="ECO:0000259" key="7">
    <source>
        <dbReference type="PROSITE" id="PS50862"/>
    </source>
</evidence>
<evidence type="ECO:0000256" key="5">
    <source>
        <dbReference type="HAMAP-Rule" id="MF_00127"/>
    </source>
</evidence>
<dbReference type="NCBIfam" id="TIGR00442">
    <property type="entry name" value="hisS"/>
    <property type="match status" value="1"/>
</dbReference>
<dbReference type="Proteomes" id="UP000279422">
    <property type="component" value="Unassembled WGS sequence"/>
</dbReference>
<dbReference type="SUPFAM" id="SSF52954">
    <property type="entry name" value="Class II aaRS ABD-related"/>
    <property type="match status" value="1"/>
</dbReference>
<keyword evidence="5" id="KW-0067">ATP-binding</keyword>
<dbReference type="Pfam" id="PF13393">
    <property type="entry name" value="tRNA-synt_His"/>
    <property type="match status" value="1"/>
</dbReference>
<feature type="binding site" evidence="6">
    <location>
        <position position="128"/>
    </location>
    <ligand>
        <name>L-histidine</name>
        <dbReference type="ChEBI" id="CHEBI:57595"/>
    </ligand>
</feature>
<dbReference type="PANTHER" id="PTHR43707:SF1">
    <property type="entry name" value="HISTIDINE--TRNA LIGASE, MITOCHONDRIAL-RELATED"/>
    <property type="match status" value="1"/>
</dbReference>
<dbReference type="PANTHER" id="PTHR43707">
    <property type="entry name" value="HISTIDYL-TRNA SYNTHETASE"/>
    <property type="match status" value="1"/>
</dbReference>
<feature type="binding site" evidence="6">
    <location>
        <begin position="259"/>
        <end position="260"/>
    </location>
    <ligand>
        <name>L-histidine</name>
        <dbReference type="ChEBI" id="CHEBI:57595"/>
    </ligand>
</feature>
<keyword evidence="5" id="KW-0648">Protein biosynthesis</keyword>
<accession>A0A497E8T6</accession>
<comment type="subcellular location">
    <subcellularLocation>
        <location evidence="5">Cytoplasm</location>
    </subcellularLocation>
</comment>
<gene>
    <name evidence="5" type="primary">hisS</name>
    <name evidence="8" type="ORF">DRJ00_00175</name>
</gene>
<dbReference type="EC" id="6.1.1.21" evidence="5"/>
<proteinExistence type="inferred from homology"/>
<reference evidence="8 9" key="1">
    <citation type="submission" date="2018-06" db="EMBL/GenBank/DDBJ databases">
        <title>Extensive metabolic versatility and redundancy in microbially diverse, dynamic hydrothermal sediments.</title>
        <authorList>
            <person name="Dombrowski N."/>
            <person name="Teske A."/>
            <person name="Baker B.J."/>
        </authorList>
    </citation>
    <scope>NUCLEOTIDE SEQUENCE [LARGE SCALE GENOMIC DNA]</scope>
    <source>
        <strain evidence="8">B47_G16</strain>
    </source>
</reference>
<sequence length="418" mass="48755">MIRSPRGVEDILPSQVSQYQWIEKEASSLFSLYGYEEVRTPIFERAELFLRSLGEETDAGKQMYIFQDKKGRRLALRPEATAPVVRAYLQHNLYGKTREWRVYYLGSMFRYERPQAGRYREFRQIGIEAIGEGSPYLDVEIIEMAHQFFKRVGLDKVELQLNSIGCRKCRPFYEEKLKEYLKKNMDRLCPTCQRRYQYNVLRVLDCKNENCQLVIREAPWIGEYLCEDCSSHFQSVKEGLKALGIKFQINPHLVRGLDYYTRTIFEIISPVLGAQNAICSGGRYDDLIEELGGPSVPAMGFAMGVERVLLALREEKKGIPYKRLPLIYIATLGREGWRAGYELANLLRLKEIRVQLNTSKRKLSSQLSFAAKRGIRWVMILGEEEVKKRRVILRDMNSGTQKELEWEKLEENIEEIKS</sequence>
<dbReference type="GO" id="GO:0005737">
    <property type="term" value="C:cytoplasm"/>
    <property type="evidence" value="ECO:0007669"/>
    <property type="project" value="UniProtKB-SubCell"/>
</dbReference>
<keyword evidence="3 5" id="KW-0030">Aminoacyl-tRNA synthetase</keyword>
<dbReference type="Gene3D" id="3.40.50.800">
    <property type="entry name" value="Anticodon-binding domain"/>
    <property type="match status" value="1"/>
</dbReference>
<feature type="binding site" evidence="6">
    <location>
        <position position="124"/>
    </location>
    <ligand>
        <name>L-histidine</name>
        <dbReference type="ChEBI" id="CHEBI:57595"/>
    </ligand>
</feature>
<evidence type="ECO:0000313" key="8">
    <source>
        <dbReference type="EMBL" id="RLE10858.1"/>
    </source>
</evidence>
<dbReference type="PIRSF" id="PIRSF001549">
    <property type="entry name" value="His-tRNA_synth"/>
    <property type="match status" value="1"/>
</dbReference>
<comment type="subunit">
    <text evidence="5">Homodimer.</text>
</comment>
<feature type="domain" description="Aminoacyl-transfer RNA synthetases class-II family profile" evidence="7">
    <location>
        <begin position="22"/>
        <end position="320"/>
    </location>
</feature>
<dbReference type="AlphaFoldDB" id="A0A497E8T6"/>
<dbReference type="GO" id="GO:0006427">
    <property type="term" value="P:histidyl-tRNA aminoacylation"/>
    <property type="evidence" value="ECO:0007669"/>
    <property type="project" value="UniProtKB-UniRule"/>
</dbReference>
<dbReference type="InterPro" id="IPR045864">
    <property type="entry name" value="aa-tRNA-synth_II/BPL/LPL"/>
</dbReference>
<dbReference type="GO" id="GO:0004821">
    <property type="term" value="F:histidine-tRNA ligase activity"/>
    <property type="evidence" value="ECO:0007669"/>
    <property type="project" value="UniProtKB-UniRule"/>
</dbReference>
<evidence type="ECO:0000256" key="6">
    <source>
        <dbReference type="PIRSR" id="PIRSR001549-1"/>
    </source>
</evidence>
<evidence type="ECO:0000256" key="1">
    <source>
        <dbReference type="ARBA" id="ARBA00008226"/>
    </source>
</evidence>
<feature type="binding site" evidence="6">
    <location>
        <position position="255"/>
    </location>
    <ligand>
        <name>L-histidine</name>
        <dbReference type="ChEBI" id="CHEBI:57595"/>
    </ligand>
</feature>
<dbReference type="PROSITE" id="PS50862">
    <property type="entry name" value="AA_TRNA_LIGASE_II"/>
    <property type="match status" value="1"/>
</dbReference>
<dbReference type="InterPro" id="IPR015807">
    <property type="entry name" value="His-tRNA-ligase"/>
</dbReference>
<organism evidence="8 9">
    <name type="scientific">Aerophobetes bacterium</name>
    <dbReference type="NCBI Taxonomy" id="2030807"/>
    <lineage>
        <taxon>Bacteria</taxon>
        <taxon>Candidatus Aerophobota</taxon>
    </lineage>
</organism>
<evidence type="ECO:0000256" key="2">
    <source>
        <dbReference type="ARBA" id="ARBA00022741"/>
    </source>
</evidence>
<evidence type="ECO:0000313" key="9">
    <source>
        <dbReference type="Proteomes" id="UP000279422"/>
    </source>
</evidence>
<keyword evidence="2 5" id="KW-0547">Nucleotide-binding</keyword>
<protein>
    <recommendedName>
        <fullName evidence="5">Histidine--tRNA ligase</fullName>
        <ecNumber evidence="5">6.1.1.21</ecNumber>
    </recommendedName>
    <alternativeName>
        <fullName evidence="5">Histidyl-tRNA synthetase</fullName>
        <shortName evidence="5">HisRS</shortName>
    </alternativeName>
</protein>
<feature type="binding site" evidence="6">
    <location>
        <begin position="79"/>
        <end position="81"/>
    </location>
    <ligand>
        <name>L-histidine</name>
        <dbReference type="ChEBI" id="CHEBI:57595"/>
    </ligand>
</feature>
<dbReference type="InterPro" id="IPR004154">
    <property type="entry name" value="Anticodon-bd"/>
</dbReference>
<dbReference type="Pfam" id="PF03129">
    <property type="entry name" value="HGTP_anticodon"/>
    <property type="match status" value="1"/>
</dbReference>
<keyword evidence="5 8" id="KW-0436">Ligase</keyword>
<evidence type="ECO:0000256" key="3">
    <source>
        <dbReference type="ARBA" id="ARBA00023146"/>
    </source>
</evidence>
<comment type="catalytic activity">
    <reaction evidence="4 5">
        <text>tRNA(His) + L-histidine + ATP = L-histidyl-tRNA(His) + AMP + diphosphate + H(+)</text>
        <dbReference type="Rhea" id="RHEA:17313"/>
        <dbReference type="Rhea" id="RHEA-COMP:9665"/>
        <dbReference type="Rhea" id="RHEA-COMP:9689"/>
        <dbReference type="ChEBI" id="CHEBI:15378"/>
        <dbReference type="ChEBI" id="CHEBI:30616"/>
        <dbReference type="ChEBI" id="CHEBI:33019"/>
        <dbReference type="ChEBI" id="CHEBI:57595"/>
        <dbReference type="ChEBI" id="CHEBI:78442"/>
        <dbReference type="ChEBI" id="CHEBI:78527"/>
        <dbReference type="ChEBI" id="CHEBI:456215"/>
        <dbReference type="EC" id="6.1.1.21"/>
    </reaction>
</comment>
<comment type="caution">
    <text evidence="8">The sequence shown here is derived from an EMBL/GenBank/DDBJ whole genome shotgun (WGS) entry which is preliminary data.</text>
</comment>
<dbReference type="Gene3D" id="3.30.930.10">
    <property type="entry name" value="Bira Bifunctional Protein, Domain 2"/>
    <property type="match status" value="1"/>
</dbReference>
<dbReference type="CDD" id="cd00773">
    <property type="entry name" value="HisRS-like_core"/>
    <property type="match status" value="1"/>
</dbReference>
<dbReference type="InterPro" id="IPR004516">
    <property type="entry name" value="HisRS/HisZ"/>
</dbReference>
<dbReference type="HAMAP" id="MF_00127">
    <property type="entry name" value="His_tRNA_synth"/>
    <property type="match status" value="1"/>
</dbReference>
<name>A0A497E8T6_UNCAE</name>
<feature type="binding site" evidence="6">
    <location>
        <position position="110"/>
    </location>
    <ligand>
        <name>L-histidine</name>
        <dbReference type="ChEBI" id="CHEBI:57595"/>
    </ligand>
</feature>
<keyword evidence="5" id="KW-0963">Cytoplasm</keyword>
<comment type="similarity">
    <text evidence="1 5">Belongs to the class-II aminoacyl-tRNA synthetase family.</text>
</comment>